<feature type="region of interest" description="Disordered" evidence="1">
    <location>
        <begin position="1"/>
        <end position="33"/>
    </location>
</feature>
<dbReference type="AlphaFoldDB" id="L8GW96"/>
<evidence type="ECO:0008006" key="4">
    <source>
        <dbReference type="Google" id="ProtNLM"/>
    </source>
</evidence>
<proteinExistence type="predicted"/>
<dbReference type="Proteomes" id="UP000011083">
    <property type="component" value="Unassembled WGS sequence"/>
</dbReference>
<feature type="compositionally biased region" description="Polar residues" evidence="1">
    <location>
        <begin position="17"/>
        <end position="33"/>
    </location>
</feature>
<sequence length="489" mass="55665">MQQKPLSFSVSSPPPFHQTSLRGSTSNAPARTTPNPFAIPWEDYVSPSGDVRIISAAQDHRIFPTQLPSSIIAATFPSLASDPLYRVIQLHMALHHKFVDVAHQKTDAFDTVELNWHEEAGPRLLPAHQCLHNLPRGTKWRMEHGAPKFLEIIIRCAFFIEPELMEVLLDHSTSRASLAVYMAKERVDFPLSQVFHLASPAPLLPRHAQPPKFPTAPWVKHQERLSHSIVRPAPGSEAAALRVGVACTKKYTWNNDDELWLMWMLDVVGVAHVVIDISTRDLELSKVENGLANHPGLAERVTLVDLDIPFGSPPITYCYLIESVARDVFMRWQADFDYIFMIDADEFVQLFDREPPFARLDVRTFIERNQERISREGLAYLRRPTILRSEANNASDPMLGEFLATLPLLNGEELFSIIEPAARAPTADKMSVGKSLFWPPRAVYSFLHYNQDTPPVFYNVSEAHMLHVRQEVKADSIRQYVDRMERWRS</sequence>
<feature type="compositionally biased region" description="Low complexity" evidence="1">
    <location>
        <begin position="1"/>
        <end position="11"/>
    </location>
</feature>
<dbReference type="EMBL" id="KB007981">
    <property type="protein sequence ID" value="ELR16873.1"/>
    <property type="molecule type" value="Genomic_DNA"/>
</dbReference>
<name>L8GW96_ACACF</name>
<evidence type="ECO:0000256" key="1">
    <source>
        <dbReference type="SAM" id="MobiDB-lite"/>
    </source>
</evidence>
<protein>
    <recommendedName>
        <fullName evidence="4">Glycosyltransferase family 92 protein</fullName>
    </recommendedName>
</protein>
<dbReference type="KEGG" id="acan:ACA1_042230"/>
<dbReference type="RefSeq" id="XP_004338886.1">
    <property type="nucleotide sequence ID" value="XM_004338838.1"/>
</dbReference>
<dbReference type="GeneID" id="14917589"/>
<keyword evidence="3" id="KW-1185">Reference proteome</keyword>
<evidence type="ECO:0000313" key="3">
    <source>
        <dbReference type="Proteomes" id="UP000011083"/>
    </source>
</evidence>
<accession>L8GW96</accession>
<organism evidence="2 3">
    <name type="scientific">Acanthamoeba castellanii (strain ATCC 30010 / Neff)</name>
    <dbReference type="NCBI Taxonomy" id="1257118"/>
    <lineage>
        <taxon>Eukaryota</taxon>
        <taxon>Amoebozoa</taxon>
        <taxon>Discosea</taxon>
        <taxon>Longamoebia</taxon>
        <taxon>Centramoebida</taxon>
        <taxon>Acanthamoebidae</taxon>
        <taxon>Acanthamoeba</taxon>
    </lineage>
</organism>
<dbReference type="VEuPathDB" id="AmoebaDB:ACA1_042230"/>
<reference evidence="2 3" key="1">
    <citation type="journal article" date="2013" name="Genome Biol.">
        <title>Genome of Acanthamoeba castellanii highlights extensive lateral gene transfer and early evolution of tyrosine kinase signaling.</title>
        <authorList>
            <person name="Clarke M."/>
            <person name="Lohan A.J."/>
            <person name="Liu B."/>
            <person name="Lagkouvardos I."/>
            <person name="Roy S."/>
            <person name="Zafar N."/>
            <person name="Bertelli C."/>
            <person name="Schilde C."/>
            <person name="Kianianmomeni A."/>
            <person name="Burglin T.R."/>
            <person name="Frech C."/>
            <person name="Turcotte B."/>
            <person name="Kopec K.O."/>
            <person name="Synnott J.M."/>
            <person name="Choo C."/>
            <person name="Paponov I."/>
            <person name="Finkler A."/>
            <person name="Soon Heng Tan C."/>
            <person name="Hutchins A.P."/>
            <person name="Weinmeier T."/>
            <person name="Rattei T."/>
            <person name="Chu J.S."/>
            <person name="Gimenez G."/>
            <person name="Irimia M."/>
            <person name="Rigden D.J."/>
            <person name="Fitzpatrick D.A."/>
            <person name="Lorenzo-Morales J."/>
            <person name="Bateman A."/>
            <person name="Chiu C.H."/>
            <person name="Tang P."/>
            <person name="Hegemann P."/>
            <person name="Fromm H."/>
            <person name="Raoult D."/>
            <person name="Greub G."/>
            <person name="Miranda-Saavedra D."/>
            <person name="Chen N."/>
            <person name="Nash P."/>
            <person name="Ginger M.L."/>
            <person name="Horn M."/>
            <person name="Schaap P."/>
            <person name="Caler L."/>
            <person name="Loftus B."/>
        </authorList>
    </citation>
    <scope>NUCLEOTIDE SEQUENCE [LARGE SCALE GENOMIC DNA]</scope>
    <source>
        <strain evidence="2 3">Neff</strain>
    </source>
</reference>
<evidence type="ECO:0000313" key="2">
    <source>
        <dbReference type="EMBL" id="ELR16873.1"/>
    </source>
</evidence>
<gene>
    <name evidence="2" type="ORF">ACA1_042230</name>
</gene>